<dbReference type="Proteomes" id="UP001317822">
    <property type="component" value="Chromosome"/>
</dbReference>
<name>A0ABM8DD41_9GAMM</name>
<dbReference type="RefSeq" id="WP_281781896.1">
    <property type="nucleotide sequence ID" value="NZ_AP027041.1"/>
</dbReference>
<keyword evidence="3" id="KW-1185">Reference proteome</keyword>
<evidence type="ECO:0000313" key="2">
    <source>
        <dbReference type="EMBL" id="BDU16511.1"/>
    </source>
</evidence>
<reference evidence="2 3" key="1">
    <citation type="journal article" date="2023" name="Int. J. Syst. Evol. Microbiol.">
        <title>Physiological and genomic analyses of cobalamin (vitamin B12)-auxotrophy of Lysobacter auxotrophicus sp. nov., a methionine-auxotrophic chitinolytic bacterium isolated from chitin-treated soil.</title>
        <authorList>
            <person name="Saito A."/>
            <person name="Dohra H."/>
            <person name="Hamada M."/>
            <person name="Moriuchi R."/>
            <person name="Kotsuchibashi Y."/>
            <person name="Mori K."/>
        </authorList>
    </citation>
    <scope>NUCLEOTIDE SEQUENCE [LARGE SCALE GENOMIC DNA]</scope>
    <source>
        <strain evidence="2 3">5-21a</strain>
    </source>
</reference>
<dbReference type="EMBL" id="AP027041">
    <property type="protein sequence ID" value="BDU16511.1"/>
    <property type="molecule type" value="Genomic_DNA"/>
</dbReference>
<feature type="region of interest" description="Disordered" evidence="1">
    <location>
        <begin position="1"/>
        <end position="25"/>
    </location>
</feature>
<gene>
    <name evidence="2" type="ORF">LA521A_17120</name>
</gene>
<evidence type="ECO:0000313" key="3">
    <source>
        <dbReference type="Proteomes" id="UP001317822"/>
    </source>
</evidence>
<protein>
    <submittedName>
        <fullName evidence="2">Uncharacterized protein</fullName>
    </submittedName>
</protein>
<sequence length="115" mass="12740">MSASDPKRTFMSPVAPTDWSPMESEQVAISENEAITIAKEFVRASRPADAWPTVIEPHNVRLDRGGFPTDVLGLGEEYWSMIFDLDVPDDLVLTPDFCIVLVDAKTGSPAWFPVM</sequence>
<evidence type="ECO:0000256" key="1">
    <source>
        <dbReference type="SAM" id="MobiDB-lite"/>
    </source>
</evidence>
<accession>A0ABM8DD41</accession>
<proteinExistence type="predicted"/>
<organism evidence="2 3">
    <name type="scientific">Lysobacter auxotrophicus</name>
    <dbReference type="NCBI Taxonomy" id="2992573"/>
    <lineage>
        <taxon>Bacteria</taxon>
        <taxon>Pseudomonadati</taxon>
        <taxon>Pseudomonadota</taxon>
        <taxon>Gammaproteobacteria</taxon>
        <taxon>Lysobacterales</taxon>
        <taxon>Lysobacteraceae</taxon>
        <taxon>Lysobacter</taxon>
    </lineage>
</organism>